<reference evidence="2 3" key="1">
    <citation type="submission" date="2018-03" db="EMBL/GenBank/DDBJ databases">
        <authorList>
            <person name="Nguyen K."/>
            <person name="Fouts D."/>
            <person name="Sutton G."/>
        </authorList>
    </citation>
    <scope>NUCLEOTIDE SEQUENCE [LARGE SCALE GENOMIC DNA]</scope>
    <source>
        <strain evidence="2 3">AU3578</strain>
    </source>
</reference>
<dbReference type="AlphaFoldDB" id="A0AA44Y3R1"/>
<comment type="caution">
    <text evidence="2">The sequence shown here is derived from an EMBL/GenBank/DDBJ whole genome shotgun (WGS) entry which is preliminary data.</text>
</comment>
<protein>
    <submittedName>
        <fullName evidence="2">Uncharacterized protein</fullName>
    </submittedName>
</protein>
<evidence type="ECO:0000313" key="2">
    <source>
        <dbReference type="EMBL" id="PRH40729.1"/>
    </source>
</evidence>
<evidence type="ECO:0000256" key="1">
    <source>
        <dbReference type="SAM" id="MobiDB-lite"/>
    </source>
</evidence>
<accession>A0AA44Y3R1</accession>
<name>A0AA44Y3R1_BURVI</name>
<dbReference type="EMBL" id="PVHK01000137">
    <property type="protein sequence ID" value="PRH40729.1"/>
    <property type="molecule type" value="Genomic_DNA"/>
</dbReference>
<organism evidence="2 3">
    <name type="scientific">Burkholderia vietnamiensis</name>
    <dbReference type="NCBI Taxonomy" id="60552"/>
    <lineage>
        <taxon>Bacteria</taxon>
        <taxon>Pseudomonadati</taxon>
        <taxon>Pseudomonadota</taxon>
        <taxon>Betaproteobacteria</taxon>
        <taxon>Burkholderiales</taxon>
        <taxon>Burkholderiaceae</taxon>
        <taxon>Burkholderia</taxon>
        <taxon>Burkholderia cepacia complex</taxon>
    </lineage>
</organism>
<evidence type="ECO:0000313" key="3">
    <source>
        <dbReference type="Proteomes" id="UP000237632"/>
    </source>
</evidence>
<feature type="compositionally biased region" description="Low complexity" evidence="1">
    <location>
        <begin position="23"/>
        <end position="40"/>
    </location>
</feature>
<feature type="region of interest" description="Disordered" evidence="1">
    <location>
        <begin position="1"/>
        <end position="41"/>
    </location>
</feature>
<dbReference type="Proteomes" id="UP000237632">
    <property type="component" value="Unassembled WGS sequence"/>
</dbReference>
<proteinExistence type="predicted"/>
<gene>
    <name evidence="2" type="ORF">C6T65_19310</name>
</gene>
<sequence length="126" mass="13284">MIELQIKQTADASDAKKAQNPDTQASSATQTQAASTTASANHALPSHISLVPLTLSKPKNSKMKDLAALYPCDSALAEKLRSVDSEKANSLVCAKLSVPKDHLIGRTINGPATYSGDFSQYIQAGQ</sequence>
<feature type="compositionally biased region" description="Polar residues" evidence="1">
    <location>
        <begin position="1"/>
        <end position="11"/>
    </location>
</feature>